<evidence type="ECO:0000313" key="3">
    <source>
        <dbReference type="Proteomes" id="UP000026714"/>
    </source>
</evidence>
<accession>A0A059KSX2</accession>
<dbReference type="Gene3D" id="3.40.50.720">
    <property type="entry name" value="NAD(P)-binding Rossmann-like Domain"/>
    <property type="match status" value="1"/>
</dbReference>
<keyword evidence="3" id="KW-1185">Reference proteome</keyword>
<sequence>MIVITGATGQLGRLVIQSLLERGASPASLVAAVRQSARAADLAALGVQVRQADYEQPETLQAAFAGAEKVLLISSNALGQRTAQHRAVIDAARAAGVALLAYTSVLRADTSALGLAAEHRETEALIAASGLPHVLLRNGWYTENYLASVPAALQHGVFLGSAGAGRIASAARADYAAAAAAVLLAPVAEQAGRVHELAGAPAWTLAEFAAELSRLNGRSIPYQDLPPAEYQAILAGAGLPGPLAALLADSDACAARGALDGSDAALQALIGRPATPWAAQLAAALAA</sequence>
<feature type="domain" description="NAD(P)-binding" evidence="1">
    <location>
        <begin position="6"/>
        <end position="184"/>
    </location>
</feature>
<dbReference type="InterPro" id="IPR052718">
    <property type="entry name" value="NmrA-type_oxidoreductase"/>
</dbReference>
<evidence type="ECO:0000259" key="1">
    <source>
        <dbReference type="Pfam" id="PF13460"/>
    </source>
</evidence>
<dbReference type="Gene3D" id="3.90.25.10">
    <property type="entry name" value="UDP-galactose 4-epimerase, domain 1"/>
    <property type="match status" value="1"/>
</dbReference>
<name>A0A059KSX2_9BURK</name>
<gene>
    <name evidence="2" type="ORF">X805_00640</name>
</gene>
<dbReference type="eggNOG" id="COG0702">
    <property type="taxonomic scope" value="Bacteria"/>
</dbReference>
<reference evidence="2 3" key="1">
    <citation type="journal article" date="2014" name="FEMS Microbiol. Ecol.">
        <title>Sphaerotilus natans encrusted with nanoball-shaped Fe(III) oxide minerals formed by nitrate-reducing mixotrophic Fe(II) oxidation.</title>
        <authorList>
            <person name="Park S."/>
            <person name="Kim D.H."/>
            <person name="Lee J.H."/>
            <person name="Hur H.G."/>
        </authorList>
    </citation>
    <scope>NUCLEOTIDE SEQUENCE [LARGE SCALE GENOMIC DNA]</scope>
    <source>
        <strain evidence="2 3">DSM 6575</strain>
    </source>
</reference>
<dbReference type="InterPro" id="IPR016040">
    <property type="entry name" value="NAD(P)-bd_dom"/>
</dbReference>
<evidence type="ECO:0000313" key="2">
    <source>
        <dbReference type="EMBL" id="KDB54334.1"/>
    </source>
</evidence>
<dbReference type="PANTHER" id="PTHR47129">
    <property type="entry name" value="QUINONE OXIDOREDUCTASE 2"/>
    <property type="match status" value="1"/>
</dbReference>
<dbReference type="PATRIC" id="fig|1286631.3.peg.64"/>
<dbReference type="RefSeq" id="WP_037476980.1">
    <property type="nucleotide sequence ID" value="NZ_AZRA01000002.1"/>
</dbReference>
<comment type="caution">
    <text evidence="2">The sequence shown here is derived from an EMBL/GenBank/DDBJ whole genome shotgun (WGS) entry which is preliminary data.</text>
</comment>
<proteinExistence type="predicted"/>
<dbReference type="STRING" id="34103.SAMN05421778_106184"/>
<organism evidence="2 3">
    <name type="scientific">Sphaerotilus natans subsp. natans DSM 6575</name>
    <dbReference type="NCBI Taxonomy" id="1286631"/>
    <lineage>
        <taxon>Bacteria</taxon>
        <taxon>Pseudomonadati</taxon>
        <taxon>Pseudomonadota</taxon>
        <taxon>Betaproteobacteria</taxon>
        <taxon>Burkholderiales</taxon>
        <taxon>Sphaerotilaceae</taxon>
        <taxon>Sphaerotilus</taxon>
    </lineage>
</organism>
<dbReference type="CDD" id="cd05269">
    <property type="entry name" value="TMR_SDR_a"/>
    <property type="match status" value="1"/>
</dbReference>
<dbReference type="InterPro" id="IPR036291">
    <property type="entry name" value="NAD(P)-bd_dom_sf"/>
</dbReference>
<dbReference type="Proteomes" id="UP000026714">
    <property type="component" value="Unassembled WGS sequence"/>
</dbReference>
<dbReference type="PANTHER" id="PTHR47129:SF1">
    <property type="entry name" value="NMRA-LIKE DOMAIN-CONTAINING PROTEIN"/>
    <property type="match status" value="1"/>
</dbReference>
<dbReference type="SUPFAM" id="SSF51735">
    <property type="entry name" value="NAD(P)-binding Rossmann-fold domains"/>
    <property type="match status" value="1"/>
</dbReference>
<dbReference type="Pfam" id="PF13460">
    <property type="entry name" value="NAD_binding_10"/>
    <property type="match status" value="1"/>
</dbReference>
<protein>
    <submittedName>
        <fullName evidence="2">NmrA family protein</fullName>
    </submittedName>
</protein>
<dbReference type="AlphaFoldDB" id="A0A059KSX2"/>
<dbReference type="EMBL" id="AZRA01000002">
    <property type="protein sequence ID" value="KDB54334.1"/>
    <property type="molecule type" value="Genomic_DNA"/>
</dbReference>